<dbReference type="InterPro" id="IPR045851">
    <property type="entry name" value="AMP-bd_C_sf"/>
</dbReference>
<dbReference type="SUPFAM" id="SSF56801">
    <property type="entry name" value="Acetyl-CoA synthetase-like"/>
    <property type="match status" value="1"/>
</dbReference>
<dbReference type="RefSeq" id="WP_058492076.1">
    <property type="nucleotide sequence ID" value="NZ_CBCRUR010000003.1"/>
</dbReference>
<dbReference type="Pfam" id="PF00975">
    <property type="entry name" value="Thioesterase"/>
    <property type="match status" value="1"/>
</dbReference>
<dbReference type="PANTHER" id="PTHR44845:SF7">
    <property type="entry name" value="PLIPASTATIN SYNTHASE SUBUNIT D"/>
    <property type="match status" value="1"/>
</dbReference>
<dbReference type="Gene3D" id="3.40.50.980">
    <property type="match status" value="2"/>
</dbReference>
<dbReference type="InterPro" id="IPR001031">
    <property type="entry name" value="Thioesterase"/>
</dbReference>
<accession>A0A0W1AKU0</accession>
<dbReference type="NCBIfam" id="TIGR01733">
    <property type="entry name" value="AA-adenyl-dom"/>
    <property type="match status" value="1"/>
</dbReference>
<dbReference type="InterPro" id="IPR010071">
    <property type="entry name" value="AA_adenyl_dom"/>
</dbReference>
<evidence type="ECO:0000259" key="4">
    <source>
        <dbReference type="PROSITE" id="PS50075"/>
    </source>
</evidence>
<sequence>MTTLNFVKQNGQYIGHGDSSWFNHQDTLCTFIEKQTQKTPDATALHFKESQITFKEVNEQSNRLAHYLLGCGVHPKDKIAVYLEPGIHTFIAIIAIIKTGCCYVPLDVHYPIERIAFMVKDSEATLLITETLLKDQVDSLDLALIVLDTITHELAGLSPLFTACAKSSNLVYMMYTSGSTGVPKGVEITHLALLNHMLWISQRFDLTQKDIILQKTPLSFDPSVWELFLPFFTGAQIVIAQQGTHVDPELLIDLINHYQVTTLQLVPSILKKMLQNKRIRTCSSLRYVFVGGESLRPEIKTLFFEQLRCQLINLYGPTEATIDITAYEVSTSDKDLHTNIIGRPIHNTSLYVVNSHGNLATLGEEGELYIGSLSLAVGYHHRALLTQEHFIPNPFEPYRFKLIYKTGDWVRWLAPGILEYLGRNNDQVKINGVRIEPKELILTVLQHSDVSDCLVVKKIDTHGHDYLACYLKPKQVHINLATIKKDLKAKFPAFMLPRVFIIIDTIPLTVNGKVDVNALPEPDFTQTVLETPNTSEETHELMLLWQKVLETNQISINDNFFDAGGASLLALKLISLIQDQFKVTLRIRDLYTHATLKEQMNLIKQRQKITAKPIKTQSDIPNPVICLQPNGHKTPLFLIHPIGGTVFWFTKLARALEKQRPIYGIQDPGIDMEQPILNSIEEMASFYLKHIKAIQPNGPYLIGGASFGASVAAHIAHELKLQNEEVASLIVLDGWGVYPNTLLDDHYFKTSMARQHAELISDFKKYGLPKPEILLDIQWFRLNLLWKFKMQLIESPIALFKSQDLLPAFAEIDAPLNHWEQFSNNEISRFIAPGNHETMFQEPHVDTLSRMLHEHLTKINI</sequence>
<dbReference type="Gene3D" id="3.30.300.30">
    <property type="match status" value="1"/>
</dbReference>
<dbReference type="Gene3D" id="3.40.50.1820">
    <property type="entry name" value="alpha/beta hydrolase"/>
    <property type="match status" value="1"/>
</dbReference>
<feature type="domain" description="Carrier" evidence="4">
    <location>
        <begin position="532"/>
        <end position="607"/>
    </location>
</feature>
<evidence type="ECO:0000313" key="6">
    <source>
        <dbReference type="Proteomes" id="UP000054662"/>
    </source>
</evidence>
<dbReference type="PROSITE" id="PS00455">
    <property type="entry name" value="AMP_BINDING"/>
    <property type="match status" value="1"/>
</dbReference>
<dbReference type="InterPro" id="IPR009081">
    <property type="entry name" value="PP-bd_ACP"/>
</dbReference>
<dbReference type="FunFam" id="3.40.50.12780:FF:000012">
    <property type="entry name" value="Non-ribosomal peptide synthetase"/>
    <property type="match status" value="1"/>
</dbReference>
<name>A0A0W1AKU0_9GAMM</name>
<dbReference type="PATRIC" id="fig|45076.6.peg.312"/>
<dbReference type="OrthoDB" id="9757559at2"/>
<evidence type="ECO:0000256" key="1">
    <source>
        <dbReference type="ARBA" id="ARBA00001957"/>
    </source>
</evidence>
<dbReference type="CDD" id="cd05930">
    <property type="entry name" value="A_NRPS"/>
    <property type="match status" value="1"/>
</dbReference>
<keyword evidence="2" id="KW-0596">Phosphopantetheine</keyword>
<dbReference type="STRING" id="45076.Lwor_0282"/>
<dbReference type="InterPro" id="IPR020845">
    <property type="entry name" value="AMP-binding_CS"/>
</dbReference>
<dbReference type="FunFam" id="3.40.50.980:FF:000001">
    <property type="entry name" value="Non-ribosomal peptide synthetase"/>
    <property type="match status" value="1"/>
</dbReference>
<dbReference type="SUPFAM" id="SSF47336">
    <property type="entry name" value="ACP-like"/>
    <property type="match status" value="1"/>
</dbReference>
<reference evidence="5 6" key="1">
    <citation type="submission" date="2015-11" db="EMBL/GenBank/DDBJ databases">
        <title>Genomic analysis of 38 Legionella species identifies large and diverse effector repertoires.</title>
        <authorList>
            <person name="Burstein D."/>
            <person name="Amaro F."/>
            <person name="Zusman T."/>
            <person name="Lifshitz Z."/>
            <person name="Cohen O."/>
            <person name="Gilbert J.A."/>
            <person name="Pupko T."/>
            <person name="Shuman H.A."/>
            <person name="Segal G."/>
        </authorList>
    </citation>
    <scope>NUCLEOTIDE SEQUENCE [LARGE SCALE GENOMIC DNA]</scope>
    <source>
        <strain evidence="5 6">ATCC 49508</strain>
    </source>
</reference>
<dbReference type="FunFam" id="3.40.50.980:FF:000002">
    <property type="entry name" value="Enterobactin synthetase component F"/>
    <property type="match status" value="1"/>
</dbReference>
<dbReference type="SUPFAM" id="SSF53474">
    <property type="entry name" value="alpha/beta-Hydrolases"/>
    <property type="match status" value="1"/>
</dbReference>
<dbReference type="InterPro" id="IPR025110">
    <property type="entry name" value="AMP-bd_C"/>
</dbReference>
<proteinExistence type="predicted"/>
<evidence type="ECO:0000256" key="2">
    <source>
        <dbReference type="ARBA" id="ARBA00022450"/>
    </source>
</evidence>
<comment type="cofactor">
    <cofactor evidence="1">
        <name>pantetheine 4'-phosphate</name>
        <dbReference type="ChEBI" id="CHEBI:47942"/>
    </cofactor>
</comment>
<dbReference type="Proteomes" id="UP000054662">
    <property type="component" value="Unassembled WGS sequence"/>
</dbReference>
<comment type="caution">
    <text evidence="5">The sequence shown here is derived from an EMBL/GenBank/DDBJ whole genome shotgun (WGS) entry which is preliminary data.</text>
</comment>
<dbReference type="InterPro" id="IPR000873">
    <property type="entry name" value="AMP-dep_synth/lig_dom"/>
</dbReference>
<evidence type="ECO:0000256" key="3">
    <source>
        <dbReference type="ARBA" id="ARBA00022553"/>
    </source>
</evidence>
<dbReference type="PANTHER" id="PTHR44845">
    <property type="entry name" value="CARRIER DOMAIN-CONTAINING PROTEIN"/>
    <property type="match status" value="1"/>
</dbReference>
<organism evidence="5 6">
    <name type="scientific">Legionella worsleiensis</name>
    <dbReference type="NCBI Taxonomy" id="45076"/>
    <lineage>
        <taxon>Bacteria</taxon>
        <taxon>Pseudomonadati</taxon>
        <taxon>Pseudomonadota</taxon>
        <taxon>Gammaproteobacteria</taxon>
        <taxon>Legionellales</taxon>
        <taxon>Legionellaceae</taxon>
        <taxon>Legionella</taxon>
    </lineage>
</organism>
<dbReference type="EMBL" id="LNZC01000002">
    <property type="protein sequence ID" value="KTD81979.1"/>
    <property type="molecule type" value="Genomic_DNA"/>
</dbReference>
<dbReference type="Pfam" id="PF00550">
    <property type="entry name" value="PP-binding"/>
    <property type="match status" value="1"/>
</dbReference>
<evidence type="ECO:0000313" key="5">
    <source>
        <dbReference type="EMBL" id="KTD81979.1"/>
    </source>
</evidence>
<protein>
    <submittedName>
        <fullName evidence="5">Peptide synthetase, non-ribosomal</fullName>
    </submittedName>
</protein>
<keyword evidence="3" id="KW-0597">Phosphoprotein</keyword>
<dbReference type="AlphaFoldDB" id="A0A0W1AKU0"/>
<dbReference type="InterPro" id="IPR036736">
    <property type="entry name" value="ACP-like_sf"/>
</dbReference>
<dbReference type="Pfam" id="PF13193">
    <property type="entry name" value="AMP-binding_C"/>
    <property type="match status" value="1"/>
</dbReference>
<dbReference type="InterPro" id="IPR029058">
    <property type="entry name" value="AB_hydrolase_fold"/>
</dbReference>
<dbReference type="Pfam" id="PF00501">
    <property type="entry name" value="AMP-binding"/>
    <property type="match status" value="1"/>
</dbReference>
<dbReference type="PROSITE" id="PS50075">
    <property type="entry name" value="CARRIER"/>
    <property type="match status" value="1"/>
</dbReference>
<gene>
    <name evidence="5" type="ORF">Lwor_0282</name>
</gene>
<dbReference type="Gene3D" id="2.30.38.10">
    <property type="entry name" value="Luciferase, Domain 3"/>
    <property type="match status" value="1"/>
</dbReference>
<dbReference type="Gene3D" id="1.10.1200.10">
    <property type="entry name" value="ACP-like"/>
    <property type="match status" value="1"/>
</dbReference>
<keyword evidence="6" id="KW-1185">Reference proteome</keyword>